<evidence type="ECO:0008006" key="4">
    <source>
        <dbReference type="Google" id="ProtNLM"/>
    </source>
</evidence>
<feature type="transmembrane region" description="Helical" evidence="1">
    <location>
        <begin position="146"/>
        <end position="163"/>
    </location>
</feature>
<evidence type="ECO:0000256" key="1">
    <source>
        <dbReference type="SAM" id="Phobius"/>
    </source>
</evidence>
<feature type="transmembrane region" description="Helical" evidence="1">
    <location>
        <begin position="459"/>
        <end position="477"/>
    </location>
</feature>
<feature type="transmembrane region" description="Helical" evidence="1">
    <location>
        <begin position="434"/>
        <end position="453"/>
    </location>
</feature>
<feature type="transmembrane region" description="Helical" evidence="1">
    <location>
        <begin position="118"/>
        <end position="139"/>
    </location>
</feature>
<feature type="transmembrane region" description="Helical" evidence="1">
    <location>
        <begin position="411"/>
        <end position="429"/>
    </location>
</feature>
<keyword evidence="1" id="KW-0812">Transmembrane</keyword>
<comment type="caution">
    <text evidence="2">The sequence shown here is derived from an EMBL/GenBank/DDBJ whole genome shotgun (WGS) entry which is preliminary data.</text>
</comment>
<protein>
    <recommendedName>
        <fullName evidence="4">Glycosyltransferase RgtA/B/C/D-like domain-containing protein</fullName>
    </recommendedName>
</protein>
<accession>A0A4V3ICI2</accession>
<organism evidence="2 3">
    <name type="scientific">Cryobacterium mannosilyticum</name>
    <dbReference type="NCBI Taxonomy" id="1259190"/>
    <lineage>
        <taxon>Bacteria</taxon>
        <taxon>Bacillati</taxon>
        <taxon>Actinomycetota</taxon>
        <taxon>Actinomycetes</taxon>
        <taxon>Micrococcales</taxon>
        <taxon>Microbacteriaceae</taxon>
        <taxon>Cryobacterium</taxon>
    </lineage>
</organism>
<gene>
    <name evidence="2" type="ORF">E3O32_13770</name>
</gene>
<evidence type="ECO:0000313" key="2">
    <source>
        <dbReference type="EMBL" id="TFC01224.1"/>
    </source>
</evidence>
<sequence length="515" mass="56086">MTTTVPELGGTGLRRFVMRQLQPTPLRLAVVNWIAQFTLLMIISFFQGVNTAHGNFTMQLAPARMAQIFGFSDAGSYLQAAQNLVANGRILPEWQWVYNLWPPGMVWLDALVLRLSPISFGVTIGLITALIWSAVLSVLTRPFITGLKLLAVVLSIEVLILGTSPFQSWMFDEGLMYADGLATGFFLLGLALIVDRVRVGGLLSVWIRDGILAGVAFAGAIFLRSSYLLAPWAISATAVLVVIIALVARRRHQPQRGDISSQAAMLVAASLSMLLLMQPYLTFVQQTMGRSQLVTTESLFYEYAWQDPTTEDVPEWLLSSGSALGCSIDPVTCARFRDDKAAGHPASADELRNALVVSVLTYPASYVGNRAYFLPKQWFGDEMASYAHVDTDYSKGTVSQSASDGLNPPQGIFYLILLGIAAGVAIVLARRGQWALLIVPVLAVGLLAPFAIAHIEVRYLIPIKLIGLLAPMLLLILRGRRTTAPIGNHQKPSTSDGALTILRTASPNLDHDRRP</sequence>
<dbReference type="AlphaFoldDB" id="A0A4V3ICI2"/>
<feature type="transmembrane region" description="Helical" evidence="1">
    <location>
        <begin position="229"/>
        <end position="247"/>
    </location>
</feature>
<feature type="transmembrane region" description="Helical" evidence="1">
    <location>
        <begin position="175"/>
        <end position="194"/>
    </location>
</feature>
<keyword evidence="1" id="KW-1133">Transmembrane helix</keyword>
<dbReference type="RefSeq" id="WP_134510388.1">
    <property type="nucleotide sequence ID" value="NZ_SOFM01000043.1"/>
</dbReference>
<proteinExistence type="predicted"/>
<feature type="transmembrane region" description="Helical" evidence="1">
    <location>
        <begin position="259"/>
        <end position="281"/>
    </location>
</feature>
<feature type="transmembrane region" description="Helical" evidence="1">
    <location>
        <begin position="206"/>
        <end position="223"/>
    </location>
</feature>
<name>A0A4V3ICI2_9MICO</name>
<dbReference type="EMBL" id="SOFM01000043">
    <property type="protein sequence ID" value="TFC01224.1"/>
    <property type="molecule type" value="Genomic_DNA"/>
</dbReference>
<reference evidence="2 3" key="1">
    <citation type="submission" date="2019-03" db="EMBL/GenBank/DDBJ databases">
        <title>Genomics of glacier-inhabiting Cryobacterium strains.</title>
        <authorList>
            <person name="Liu Q."/>
            <person name="Xin Y.-H."/>
        </authorList>
    </citation>
    <scope>NUCLEOTIDE SEQUENCE [LARGE SCALE GENOMIC DNA]</scope>
    <source>
        <strain evidence="2 3">RHLT2-21</strain>
    </source>
</reference>
<keyword evidence="1" id="KW-0472">Membrane</keyword>
<dbReference type="Proteomes" id="UP000297643">
    <property type="component" value="Unassembled WGS sequence"/>
</dbReference>
<evidence type="ECO:0000313" key="3">
    <source>
        <dbReference type="Proteomes" id="UP000297643"/>
    </source>
</evidence>
<feature type="transmembrane region" description="Helical" evidence="1">
    <location>
        <begin position="24"/>
        <end position="46"/>
    </location>
</feature>
<keyword evidence="3" id="KW-1185">Reference proteome</keyword>